<gene>
    <name evidence="2" type="ORF">FAES_3159</name>
</gene>
<evidence type="ECO:0000256" key="1">
    <source>
        <dbReference type="SAM" id="Phobius"/>
    </source>
</evidence>
<sequence>MEKNNFRRSFGAGLTILGAAVLLFALVAFLSDGKPTLGLQVSGAKAFAPFVLGLIFFGSGISLINNS</sequence>
<reference evidence="2 3" key="1">
    <citation type="journal article" date="2012" name="J. Bacteriol.">
        <title>Genome Sequence of Fibrella aestuarina BUZ 2T, a Filamentous Marine Bacterium.</title>
        <authorList>
            <person name="Filippini M."/>
            <person name="Qi W."/>
            <person name="Blom J."/>
            <person name="Goesmann A."/>
            <person name="Smits T.H."/>
            <person name="Bagheri H.C."/>
        </authorList>
    </citation>
    <scope>NUCLEOTIDE SEQUENCE [LARGE SCALE GENOMIC DNA]</scope>
    <source>
        <strain evidence="3">BUZ 2T</strain>
    </source>
</reference>
<keyword evidence="1" id="KW-0812">Transmembrane</keyword>
<keyword evidence="3" id="KW-1185">Reference proteome</keyword>
<dbReference type="OrthoDB" id="677537at2"/>
<dbReference type="STRING" id="1166018.FAES_3159"/>
<feature type="transmembrane region" description="Helical" evidence="1">
    <location>
        <begin position="46"/>
        <end position="64"/>
    </location>
</feature>
<evidence type="ECO:0000313" key="2">
    <source>
        <dbReference type="EMBL" id="CCH01168.1"/>
    </source>
</evidence>
<dbReference type="AlphaFoldDB" id="I0KAL5"/>
<name>I0KAL5_9BACT</name>
<dbReference type="EMBL" id="HE796683">
    <property type="protein sequence ID" value="CCH01168.1"/>
    <property type="molecule type" value="Genomic_DNA"/>
</dbReference>
<protein>
    <submittedName>
        <fullName evidence="2">Uncharacterized protein</fullName>
    </submittedName>
</protein>
<keyword evidence="1" id="KW-1133">Transmembrane helix</keyword>
<dbReference type="Proteomes" id="UP000011058">
    <property type="component" value="Chromosome"/>
</dbReference>
<proteinExistence type="predicted"/>
<accession>I0KAL5</accession>
<keyword evidence="1" id="KW-0472">Membrane</keyword>
<organism evidence="2 3">
    <name type="scientific">Fibrella aestuarina BUZ 2</name>
    <dbReference type="NCBI Taxonomy" id="1166018"/>
    <lineage>
        <taxon>Bacteria</taxon>
        <taxon>Pseudomonadati</taxon>
        <taxon>Bacteroidota</taxon>
        <taxon>Cytophagia</taxon>
        <taxon>Cytophagales</taxon>
        <taxon>Spirosomataceae</taxon>
        <taxon>Fibrella</taxon>
    </lineage>
</organism>
<evidence type="ECO:0000313" key="3">
    <source>
        <dbReference type="Proteomes" id="UP000011058"/>
    </source>
</evidence>
<dbReference type="HOGENOM" id="CLU_204476_0_0_10"/>
<feature type="transmembrane region" description="Helical" evidence="1">
    <location>
        <begin position="12"/>
        <end position="31"/>
    </location>
</feature>
<dbReference type="KEGG" id="fae:FAES_3159"/>
<dbReference type="RefSeq" id="WP_015332267.1">
    <property type="nucleotide sequence ID" value="NC_020054.1"/>
</dbReference>
<dbReference type="eggNOG" id="ENOG50333RT">
    <property type="taxonomic scope" value="Bacteria"/>
</dbReference>